<keyword evidence="3 11" id="KW-0436">Ligase</keyword>
<dbReference type="InterPro" id="IPR042103">
    <property type="entry name" value="SerRS_1_N_sf"/>
</dbReference>
<feature type="non-terminal residue" evidence="11">
    <location>
        <position position="298"/>
    </location>
</feature>
<evidence type="ECO:0000256" key="7">
    <source>
        <dbReference type="ARBA" id="ARBA00023146"/>
    </source>
</evidence>
<evidence type="ECO:0000256" key="6">
    <source>
        <dbReference type="ARBA" id="ARBA00022917"/>
    </source>
</evidence>
<keyword evidence="5" id="KW-0067">ATP-binding</keyword>
<dbReference type="EMBL" id="DWWV01000017">
    <property type="protein sequence ID" value="HJC09381.1"/>
    <property type="molecule type" value="Genomic_DNA"/>
</dbReference>
<evidence type="ECO:0000313" key="12">
    <source>
        <dbReference type="Proteomes" id="UP000823893"/>
    </source>
</evidence>
<dbReference type="GO" id="GO:0004828">
    <property type="term" value="F:serine-tRNA ligase activity"/>
    <property type="evidence" value="ECO:0007669"/>
    <property type="project" value="UniProtKB-EC"/>
</dbReference>
<evidence type="ECO:0000256" key="9">
    <source>
        <dbReference type="SAM" id="Coils"/>
    </source>
</evidence>
<evidence type="ECO:0000256" key="8">
    <source>
        <dbReference type="ARBA" id="ARBA00031113"/>
    </source>
</evidence>
<evidence type="ECO:0000313" key="11">
    <source>
        <dbReference type="EMBL" id="HJC09381.1"/>
    </source>
</evidence>
<sequence>MLDIKFVRENPEAVKQNIKNKFQDEKLPLVDQVLELDQENRQIKQELQSLQADRNRISKEIGKLMGQGKKEEAEEAKKQVAGFAARMDELAEREKSVEASLKEKMMVIPNIIDPSVPIGKDDSENVEVERFGEPVVPDFEIPYHTEIMEKFNGIDMDAAGRVAGNGFYYLMGDIARLHSAVLAYARDFMIGRGFTYCVPPFMIRSNVVTGVMSFAEMDAMMYKIEGEDLYLIGTSEHSMIGKFINTINPEEELPYTLTSYSPCFRKEKGAHGIEERGVYRIHQFEKQEMIVVCRPEES</sequence>
<dbReference type="SUPFAM" id="SSF55681">
    <property type="entry name" value="Class II aaRS and biotin synthetases"/>
    <property type="match status" value="1"/>
</dbReference>
<dbReference type="Pfam" id="PF00587">
    <property type="entry name" value="tRNA-synt_2b"/>
    <property type="match status" value="1"/>
</dbReference>
<evidence type="ECO:0000256" key="5">
    <source>
        <dbReference type="ARBA" id="ARBA00022840"/>
    </source>
</evidence>
<dbReference type="InterPro" id="IPR015866">
    <property type="entry name" value="Ser-tRNA-synth_1_N"/>
</dbReference>
<dbReference type="GO" id="GO:0006434">
    <property type="term" value="P:seryl-tRNA aminoacylation"/>
    <property type="evidence" value="ECO:0007669"/>
    <property type="project" value="InterPro"/>
</dbReference>
<reference evidence="11" key="2">
    <citation type="submission" date="2021-04" db="EMBL/GenBank/DDBJ databases">
        <authorList>
            <person name="Gilroy R."/>
        </authorList>
    </citation>
    <scope>NUCLEOTIDE SEQUENCE</scope>
    <source>
        <strain evidence="11">ChiSxjej6B18-287</strain>
    </source>
</reference>
<dbReference type="EC" id="6.1.1.11" evidence="1"/>
<dbReference type="InterPro" id="IPR002314">
    <property type="entry name" value="aa-tRNA-synt_IIb"/>
</dbReference>
<dbReference type="GO" id="GO:0016740">
    <property type="term" value="F:transferase activity"/>
    <property type="evidence" value="ECO:0007669"/>
    <property type="project" value="UniProtKB-ARBA"/>
</dbReference>
<evidence type="ECO:0000256" key="1">
    <source>
        <dbReference type="ARBA" id="ARBA00012840"/>
    </source>
</evidence>
<evidence type="ECO:0000256" key="4">
    <source>
        <dbReference type="ARBA" id="ARBA00022741"/>
    </source>
</evidence>
<keyword evidence="9" id="KW-0175">Coiled coil</keyword>
<dbReference type="Gene3D" id="1.10.287.40">
    <property type="entry name" value="Serine-tRNA synthetase, tRNA binding domain"/>
    <property type="match status" value="1"/>
</dbReference>
<dbReference type="Pfam" id="PF02403">
    <property type="entry name" value="Seryl_tRNA_N"/>
    <property type="match status" value="1"/>
</dbReference>
<dbReference type="Proteomes" id="UP000823893">
    <property type="component" value="Unassembled WGS sequence"/>
</dbReference>
<dbReference type="InterPro" id="IPR045864">
    <property type="entry name" value="aa-tRNA-synth_II/BPL/LPL"/>
</dbReference>
<feature type="domain" description="Aminoacyl-transfer RNA synthetases class-II family profile" evidence="10">
    <location>
        <begin position="143"/>
        <end position="298"/>
    </location>
</feature>
<reference evidence="11" key="1">
    <citation type="journal article" date="2021" name="PeerJ">
        <title>Extensive microbial diversity within the chicken gut microbiome revealed by metagenomics and culture.</title>
        <authorList>
            <person name="Gilroy R."/>
            <person name="Ravi A."/>
            <person name="Getino M."/>
            <person name="Pursley I."/>
            <person name="Horton D.L."/>
            <person name="Alikhan N.F."/>
            <person name="Baker D."/>
            <person name="Gharbi K."/>
            <person name="Hall N."/>
            <person name="Watson M."/>
            <person name="Adriaenssens E.M."/>
            <person name="Foster-Nyarko E."/>
            <person name="Jarju S."/>
            <person name="Secka A."/>
            <person name="Antonio M."/>
            <person name="Oren A."/>
            <person name="Chaudhuri R.R."/>
            <person name="La Ragione R."/>
            <person name="Hildebrand F."/>
            <person name="Pallen M.J."/>
        </authorList>
    </citation>
    <scope>NUCLEOTIDE SEQUENCE</scope>
    <source>
        <strain evidence="11">ChiSxjej6B18-287</strain>
    </source>
</reference>
<dbReference type="PROSITE" id="PS50862">
    <property type="entry name" value="AA_TRNA_LIGASE_II"/>
    <property type="match status" value="1"/>
</dbReference>
<keyword evidence="4" id="KW-0547">Nucleotide-binding</keyword>
<evidence type="ECO:0000259" key="10">
    <source>
        <dbReference type="PROSITE" id="PS50862"/>
    </source>
</evidence>
<dbReference type="InterPro" id="IPR002317">
    <property type="entry name" value="Ser-tRNA-ligase_type_1"/>
</dbReference>
<feature type="coiled-coil region" evidence="9">
    <location>
        <begin position="33"/>
        <end position="93"/>
    </location>
</feature>
<keyword evidence="2" id="KW-0963">Cytoplasm</keyword>
<keyword evidence="6" id="KW-0648">Protein biosynthesis</keyword>
<dbReference type="PANTHER" id="PTHR11778">
    <property type="entry name" value="SERYL-TRNA SYNTHETASE"/>
    <property type="match status" value="1"/>
</dbReference>
<organism evidence="11 12">
    <name type="scientific">Candidatus Blautia merdigallinarum</name>
    <dbReference type="NCBI Taxonomy" id="2838495"/>
    <lineage>
        <taxon>Bacteria</taxon>
        <taxon>Bacillati</taxon>
        <taxon>Bacillota</taxon>
        <taxon>Clostridia</taxon>
        <taxon>Lachnospirales</taxon>
        <taxon>Lachnospiraceae</taxon>
        <taxon>Blautia</taxon>
    </lineage>
</organism>
<dbReference type="Gene3D" id="3.30.930.10">
    <property type="entry name" value="Bira Bifunctional Protein, Domain 2"/>
    <property type="match status" value="1"/>
</dbReference>
<dbReference type="GO" id="GO:0005524">
    <property type="term" value="F:ATP binding"/>
    <property type="evidence" value="ECO:0007669"/>
    <property type="project" value="UniProtKB-KW"/>
</dbReference>
<dbReference type="AlphaFoldDB" id="A0A9D2N1X8"/>
<evidence type="ECO:0000256" key="2">
    <source>
        <dbReference type="ARBA" id="ARBA00022490"/>
    </source>
</evidence>
<dbReference type="GO" id="GO:0140096">
    <property type="term" value="F:catalytic activity, acting on a protein"/>
    <property type="evidence" value="ECO:0007669"/>
    <property type="project" value="UniProtKB-ARBA"/>
</dbReference>
<protein>
    <recommendedName>
        <fullName evidence="1">serine--tRNA ligase</fullName>
        <ecNumber evidence="1">6.1.1.11</ecNumber>
    </recommendedName>
    <alternativeName>
        <fullName evidence="8">Seryl-tRNA synthetase</fullName>
    </alternativeName>
</protein>
<comment type="caution">
    <text evidence="11">The sequence shown here is derived from an EMBL/GenBank/DDBJ whole genome shotgun (WGS) entry which is preliminary data.</text>
</comment>
<keyword evidence="7" id="KW-0030">Aminoacyl-tRNA synthetase</keyword>
<accession>A0A9D2N1X8</accession>
<dbReference type="InterPro" id="IPR006195">
    <property type="entry name" value="aa-tRNA-synth_II"/>
</dbReference>
<dbReference type="SUPFAM" id="SSF46589">
    <property type="entry name" value="tRNA-binding arm"/>
    <property type="match status" value="1"/>
</dbReference>
<evidence type="ECO:0000256" key="3">
    <source>
        <dbReference type="ARBA" id="ARBA00022598"/>
    </source>
</evidence>
<gene>
    <name evidence="11" type="ORF">H9935_00990</name>
</gene>
<proteinExistence type="predicted"/>
<name>A0A9D2N1X8_9FIRM</name>
<dbReference type="InterPro" id="IPR010978">
    <property type="entry name" value="tRNA-bd_arm"/>
</dbReference>